<comment type="subcellular location">
    <subcellularLocation>
        <location evidence="1">Membrane</location>
        <topology evidence="1">Multi-pass membrane protein</topology>
    </subcellularLocation>
</comment>
<comment type="caution">
    <text evidence="8">The sequence shown here is derived from an EMBL/GenBank/DDBJ whole genome shotgun (WGS) entry which is preliminary data.</text>
</comment>
<dbReference type="GO" id="GO:0022857">
    <property type="term" value="F:transmembrane transporter activity"/>
    <property type="evidence" value="ECO:0007669"/>
    <property type="project" value="InterPro"/>
</dbReference>
<dbReference type="EMBL" id="JAPEIS010000002">
    <property type="protein sequence ID" value="KAJ8068604.1"/>
    <property type="molecule type" value="Genomic_DNA"/>
</dbReference>
<feature type="transmembrane region" description="Helical" evidence="7">
    <location>
        <begin position="133"/>
        <end position="161"/>
    </location>
</feature>
<feature type="transmembrane region" description="Helical" evidence="7">
    <location>
        <begin position="505"/>
        <end position="526"/>
    </location>
</feature>
<feature type="transmembrane region" description="Helical" evidence="7">
    <location>
        <begin position="332"/>
        <end position="359"/>
    </location>
</feature>
<feature type="transmembrane region" description="Helical" evidence="7">
    <location>
        <begin position="89"/>
        <end position="112"/>
    </location>
</feature>
<feature type="region of interest" description="Disordered" evidence="6">
    <location>
        <begin position="1"/>
        <end position="37"/>
    </location>
</feature>
<feature type="transmembrane region" description="Helical" evidence="7">
    <location>
        <begin position="247"/>
        <end position="266"/>
    </location>
</feature>
<sequence length="542" mass="59102">MLESTDRSMDKQNETVELRTIGGSEMPRDSRNARDNEELTRLGKKPVLKRNFGFVSMLGFSCTVMITWEGVLLLFTINFTNGGLAGSVYGYLIVWLGTLAAFSTMAELSSMAPTAGGQYHWVSILAPHNSRKFFSYIIGWLTMVGWQAIVASGGYLSASLIQGLMVMNNAAYVPRRWQLVLLYWAMIGFSIAVNTLISALLPKVESVILIVHTVGFFAILIPLIYWAPHGTASDVFTLFLNEGGWSTQTLSFFVGIIGPVFSLLGADGAVHMSEEISKPSLNVPRAIVFSILLNGTLGFGMLLAALFCLGNIDEVLQTPTGYPFMAIFQQAVGSLPGALTMAAIVSIMNICATISFVATASRMTWSFARDRGVPGWQYLSKIEPRTTLPLLSIAFTATIAILLSLIGLGSLVAFNDVVSLSINGLYTSYLIGNGFLLYRRLTGTIQPYSSTRMTLTNTMNSELSWGPWKIPEPFGTIVNALGCIYLMIILIFSFFPITVNPSPAGMNYSCLMTGTVGIFAVVFYLVHGHKIYKGPVVEVQLE</sequence>
<dbReference type="PANTHER" id="PTHR45649:SF1">
    <property type="entry name" value="TRANSPORTER, PUTATIVE (EUROFUNG)-RELATED"/>
    <property type="match status" value="1"/>
</dbReference>
<keyword evidence="2" id="KW-0813">Transport</keyword>
<dbReference type="GO" id="GO:0016020">
    <property type="term" value="C:membrane"/>
    <property type="evidence" value="ECO:0007669"/>
    <property type="project" value="UniProtKB-SubCell"/>
</dbReference>
<dbReference type="Pfam" id="PF13520">
    <property type="entry name" value="AA_permease_2"/>
    <property type="match status" value="1"/>
</dbReference>
<feature type="transmembrane region" description="Helical" evidence="7">
    <location>
        <begin position="477"/>
        <end position="499"/>
    </location>
</feature>
<dbReference type="AlphaFoldDB" id="A0A9X0AU33"/>
<evidence type="ECO:0000256" key="4">
    <source>
        <dbReference type="ARBA" id="ARBA00022989"/>
    </source>
</evidence>
<feature type="transmembrane region" description="Helical" evidence="7">
    <location>
        <begin position="287"/>
        <end position="312"/>
    </location>
</feature>
<evidence type="ECO:0000256" key="3">
    <source>
        <dbReference type="ARBA" id="ARBA00022692"/>
    </source>
</evidence>
<proteinExistence type="predicted"/>
<dbReference type="PANTHER" id="PTHR45649">
    <property type="entry name" value="AMINO-ACID PERMEASE BAT1"/>
    <property type="match status" value="1"/>
</dbReference>
<evidence type="ECO:0000256" key="2">
    <source>
        <dbReference type="ARBA" id="ARBA00022448"/>
    </source>
</evidence>
<keyword evidence="4 7" id="KW-1133">Transmembrane helix</keyword>
<evidence type="ECO:0000313" key="9">
    <source>
        <dbReference type="Proteomes" id="UP001152300"/>
    </source>
</evidence>
<organism evidence="8 9">
    <name type="scientific">Sclerotinia nivalis</name>
    <dbReference type="NCBI Taxonomy" id="352851"/>
    <lineage>
        <taxon>Eukaryota</taxon>
        <taxon>Fungi</taxon>
        <taxon>Dikarya</taxon>
        <taxon>Ascomycota</taxon>
        <taxon>Pezizomycotina</taxon>
        <taxon>Leotiomycetes</taxon>
        <taxon>Helotiales</taxon>
        <taxon>Sclerotiniaceae</taxon>
        <taxon>Sclerotinia</taxon>
    </lineage>
</organism>
<accession>A0A9X0AU33</accession>
<feature type="transmembrane region" description="Helical" evidence="7">
    <location>
        <begin position="52"/>
        <end position="77"/>
    </location>
</feature>
<dbReference type="PIRSF" id="PIRSF006060">
    <property type="entry name" value="AA_transporter"/>
    <property type="match status" value="1"/>
</dbReference>
<feature type="compositionally biased region" description="Basic and acidic residues" evidence="6">
    <location>
        <begin position="26"/>
        <end position="37"/>
    </location>
</feature>
<feature type="transmembrane region" description="Helical" evidence="7">
    <location>
        <begin position="208"/>
        <end position="227"/>
    </location>
</feature>
<dbReference type="Gene3D" id="1.20.1740.10">
    <property type="entry name" value="Amino acid/polyamine transporter I"/>
    <property type="match status" value="1"/>
</dbReference>
<evidence type="ECO:0000256" key="1">
    <source>
        <dbReference type="ARBA" id="ARBA00004141"/>
    </source>
</evidence>
<evidence type="ECO:0008006" key="10">
    <source>
        <dbReference type="Google" id="ProtNLM"/>
    </source>
</evidence>
<name>A0A9X0AU33_9HELO</name>
<evidence type="ECO:0000313" key="8">
    <source>
        <dbReference type="EMBL" id="KAJ8068604.1"/>
    </source>
</evidence>
<evidence type="ECO:0000256" key="5">
    <source>
        <dbReference type="ARBA" id="ARBA00023136"/>
    </source>
</evidence>
<evidence type="ECO:0000256" key="7">
    <source>
        <dbReference type="SAM" id="Phobius"/>
    </source>
</evidence>
<feature type="transmembrane region" description="Helical" evidence="7">
    <location>
        <begin position="390"/>
        <end position="414"/>
    </location>
</feature>
<feature type="compositionally biased region" description="Basic and acidic residues" evidence="6">
    <location>
        <begin position="1"/>
        <end position="17"/>
    </location>
</feature>
<evidence type="ECO:0000256" key="6">
    <source>
        <dbReference type="SAM" id="MobiDB-lite"/>
    </source>
</evidence>
<feature type="transmembrane region" description="Helical" evidence="7">
    <location>
        <begin position="181"/>
        <end position="201"/>
    </location>
</feature>
<dbReference type="OrthoDB" id="3257095at2759"/>
<keyword evidence="3 7" id="KW-0812">Transmembrane</keyword>
<gene>
    <name evidence="8" type="ORF">OCU04_002312</name>
</gene>
<protein>
    <recommendedName>
        <fullName evidence="10">Choline transport protein</fullName>
    </recommendedName>
</protein>
<dbReference type="Proteomes" id="UP001152300">
    <property type="component" value="Unassembled WGS sequence"/>
</dbReference>
<keyword evidence="5 7" id="KW-0472">Membrane</keyword>
<feature type="transmembrane region" description="Helical" evidence="7">
    <location>
        <begin position="420"/>
        <end position="438"/>
    </location>
</feature>
<reference evidence="8" key="1">
    <citation type="submission" date="2022-11" db="EMBL/GenBank/DDBJ databases">
        <title>Genome Resource of Sclerotinia nivalis Strain SnTB1, a Plant Pathogen Isolated from American Ginseng.</title>
        <authorList>
            <person name="Fan S."/>
        </authorList>
    </citation>
    <scope>NUCLEOTIDE SEQUENCE</scope>
    <source>
        <strain evidence="8">SnTB1</strain>
    </source>
</reference>
<keyword evidence="9" id="KW-1185">Reference proteome</keyword>
<dbReference type="InterPro" id="IPR002293">
    <property type="entry name" value="AA/rel_permease1"/>
</dbReference>